<organism evidence="1 2">
    <name type="scientific">Saccharolobus islandicus (strain M.16.4 / Kamchatka #3)</name>
    <name type="common">Sulfolobus islandicus</name>
    <dbReference type="NCBI Taxonomy" id="426118"/>
    <lineage>
        <taxon>Archaea</taxon>
        <taxon>Thermoproteota</taxon>
        <taxon>Thermoprotei</taxon>
        <taxon>Sulfolobales</taxon>
        <taxon>Sulfolobaceae</taxon>
        <taxon>Saccharolobus</taxon>
    </lineage>
</organism>
<dbReference type="Proteomes" id="UP000001479">
    <property type="component" value="Chromosome"/>
</dbReference>
<evidence type="ECO:0000313" key="2">
    <source>
        <dbReference type="Proteomes" id="UP000001479"/>
    </source>
</evidence>
<dbReference type="KEGG" id="sid:M164_0905"/>
<name>C4KG03_SACI6</name>
<gene>
    <name evidence="1" type="ordered locus">M164_0905</name>
</gene>
<proteinExistence type="predicted"/>
<dbReference type="HOGENOM" id="CLU_788989_0_0_2"/>
<protein>
    <submittedName>
        <fullName evidence="1">Uncharacterized protein</fullName>
    </submittedName>
</protein>
<evidence type="ECO:0000313" key="1">
    <source>
        <dbReference type="EMBL" id="ACR41517.1"/>
    </source>
</evidence>
<dbReference type="GeneID" id="7941128"/>
<dbReference type="EMBL" id="CP001402">
    <property type="protein sequence ID" value="ACR41517.1"/>
    <property type="molecule type" value="Genomic_DNA"/>
</dbReference>
<sequence length="351" mass="42865">MEQVIRYSKDISFFFHKNRLSIINSGNHFGKKFFISVGIDNKYDYDDPFYKELLNFYFEKLGYRPNKINVLEIIRNRKHWIIDIIPRYVNYRPVYIEVNDVFLTGVKQPPFFILTDDYLDFTKQEKVHPEHIERKYIYTEYRKKSKPIECYQSNLSPVMKEMCRKYDEKPPTEPVIRSGKYPEEIKDYLNNKSDFEILEYSHSFFFSYNKRTLYHDLSIKYKKDNIDDWYKFNVDFDRYKNEILNFPLTKFITEFFFNNIEYKTNELSFKDLEFKFVEGKELSLTRENNCWFGQIKLDVTIPKISEKLDKKNGQYIIVLDEEKVSNLDFYFVLHDKQMQQLIDYLKKNNII</sequence>
<dbReference type="AlphaFoldDB" id="C4KG03"/>
<reference evidence="1 2" key="1">
    <citation type="journal article" date="2009" name="Proc. Natl. Acad. Sci. U.S.A.">
        <title>Biogeography of the Sulfolobus islandicus pan-genome.</title>
        <authorList>
            <person name="Reno M.L."/>
            <person name="Held N.L."/>
            <person name="Fields C.J."/>
            <person name="Burke P.V."/>
            <person name="Whitaker R.J."/>
        </authorList>
    </citation>
    <scope>NUCLEOTIDE SEQUENCE [LARGE SCALE GENOMIC DNA]</scope>
    <source>
        <strain evidence="2">M.16.4 / Kamchatka #3</strain>
    </source>
</reference>
<accession>C4KG03</accession>
<dbReference type="RefSeq" id="WP_012735790.1">
    <property type="nucleotide sequence ID" value="NC_012726.1"/>
</dbReference>